<evidence type="ECO:0000256" key="2">
    <source>
        <dbReference type="SAM" id="Phobius"/>
    </source>
</evidence>
<evidence type="ECO:0000256" key="1">
    <source>
        <dbReference type="SAM" id="MobiDB-lite"/>
    </source>
</evidence>
<reference evidence="3 4" key="1">
    <citation type="submission" date="2019-10" db="EMBL/GenBank/DDBJ databases">
        <title>Streptomyces tenebrisbrunneis sp.nov., an endogenous actinomycete isolated from of Lycium ruthenicum.</title>
        <authorList>
            <person name="Ma L."/>
        </authorList>
    </citation>
    <scope>NUCLEOTIDE SEQUENCE [LARGE SCALE GENOMIC DNA]</scope>
    <source>
        <strain evidence="3 4">TRM 66187</strain>
    </source>
</reference>
<comment type="caution">
    <text evidence="3">The sequence shown here is derived from an EMBL/GenBank/DDBJ whole genome shotgun (WGS) entry which is preliminary data.</text>
</comment>
<feature type="compositionally biased region" description="Polar residues" evidence="1">
    <location>
        <begin position="207"/>
        <end position="219"/>
    </location>
</feature>
<feature type="transmembrane region" description="Helical" evidence="2">
    <location>
        <begin position="104"/>
        <end position="122"/>
    </location>
</feature>
<proteinExistence type="predicted"/>
<name>A0ABQ7FHZ2_9ACTN</name>
<keyword evidence="2" id="KW-1133">Transmembrane helix</keyword>
<feature type="transmembrane region" description="Helical" evidence="2">
    <location>
        <begin position="70"/>
        <end position="92"/>
    </location>
</feature>
<dbReference type="EMBL" id="WHPN01000268">
    <property type="protein sequence ID" value="KAF4408616.1"/>
    <property type="molecule type" value="Genomic_DNA"/>
</dbReference>
<gene>
    <name evidence="3" type="ORF">GCU69_13025</name>
</gene>
<keyword evidence="2" id="KW-0472">Membrane</keyword>
<protein>
    <submittedName>
        <fullName evidence="3">DUF2637 domain-containing protein</fullName>
    </submittedName>
</protein>
<feature type="transmembrane region" description="Helical" evidence="2">
    <location>
        <begin position="39"/>
        <end position="63"/>
    </location>
</feature>
<keyword evidence="4" id="KW-1185">Reference proteome</keyword>
<accession>A0ABQ7FHZ2</accession>
<dbReference type="Pfam" id="PF10935">
    <property type="entry name" value="DUF2637"/>
    <property type="match status" value="1"/>
</dbReference>
<dbReference type="Proteomes" id="UP000621266">
    <property type="component" value="Unassembled WGS sequence"/>
</dbReference>
<feature type="region of interest" description="Disordered" evidence="1">
    <location>
        <begin position="202"/>
        <end position="227"/>
    </location>
</feature>
<evidence type="ECO:0000313" key="4">
    <source>
        <dbReference type="Proteomes" id="UP000621266"/>
    </source>
</evidence>
<dbReference type="InterPro" id="IPR021235">
    <property type="entry name" value="DUF2637"/>
</dbReference>
<evidence type="ECO:0000313" key="3">
    <source>
        <dbReference type="EMBL" id="KAF4408616.1"/>
    </source>
</evidence>
<keyword evidence="2" id="KW-0812">Transmembrane</keyword>
<organism evidence="3 4">
    <name type="scientific">Streptomyces lycii</name>
    <dbReference type="NCBI Taxonomy" id="2654337"/>
    <lineage>
        <taxon>Bacteria</taxon>
        <taxon>Bacillati</taxon>
        <taxon>Actinomycetota</taxon>
        <taxon>Actinomycetes</taxon>
        <taxon>Kitasatosporales</taxon>
        <taxon>Streptomycetaceae</taxon>
        <taxon>Streptomyces</taxon>
    </lineage>
</organism>
<sequence>MNRKAKITLLLALGLIVVMAFRVSWNALRDVATAIGADAQAAILYPLVVDGLMAVALVAGMVLDGSARKLAFRVLGAYTLASLGLNHLHGIMPELHQPEGTVGLAWPLVLLATALPVGAIFFGSDLVARLLRTEAVGTGLAQRIADTRMDLIHDLPAGTAAGVRERRTLSAYAGQTVTSADTINRAMADMASPVRTEVHMIEDDGQSADNAQVKPTDSVRTPRKRTPSLADIKAAAADIADSGAEVTGRTLADYFDVAARTGQRYADKLRTADSK</sequence>
<dbReference type="RefSeq" id="WP_156206099.1">
    <property type="nucleotide sequence ID" value="NZ_WHPN01000268.1"/>
</dbReference>